<dbReference type="Pfam" id="PF13377">
    <property type="entry name" value="Peripla_BP_3"/>
    <property type="match status" value="1"/>
</dbReference>
<dbReference type="SUPFAM" id="SSF53822">
    <property type="entry name" value="Periplasmic binding protein-like I"/>
    <property type="match status" value="1"/>
</dbReference>
<keyword evidence="1" id="KW-0805">Transcription regulation</keyword>
<dbReference type="InterPro" id="IPR009057">
    <property type="entry name" value="Homeodomain-like_sf"/>
</dbReference>
<dbReference type="RefSeq" id="WP_254083818.1">
    <property type="nucleotide sequence ID" value="NZ_JAHESE010000005.1"/>
</dbReference>
<gene>
    <name evidence="5" type="ORF">KK062_08335</name>
</gene>
<dbReference type="PANTHER" id="PTHR30146:SF24">
    <property type="entry name" value="XYLOSE OPERON REGULATORY PROTEIN"/>
    <property type="match status" value="1"/>
</dbReference>
<dbReference type="GO" id="GO:0000976">
    <property type="term" value="F:transcription cis-regulatory region binding"/>
    <property type="evidence" value="ECO:0007669"/>
    <property type="project" value="TreeGrafter"/>
</dbReference>
<proteinExistence type="predicted"/>
<dbReference type="InterPro" id="IPR018060">
    <property type="entry name" value="HTH_AraC"/>
</dbReference>
<dbReference type="SMART" id="SM00342">
    <property type="entry name" value="HTH_ARAC"/>
    <property type="match status" value="1"/>
</dbReference>
<keyword evidence="3" id="KW-0804">Transcription</keyword>
<dbReference type="GO" id="GO:0003700">
    <property type="term" value="F:DNA-binding transcription factor activity"/>
    <property type="evidence" value="ECO:0007669"/>
    <property type="project" value="InterPro"/>
</dbReference>
<dbReference type="Gene3D" id="3.40.50.2300">
    <property type="match status" value="2"/>
</dbReference>
<sequence>MRTKRFKVAVLLDAARAYDRDVLKGITHFNKLYDKFTFFFYSPRYIHPENQDKLLKRLSDWHPDGIIAREMPGLRSVQAWQVPLIVSPHTALYESAVNLWADNEAIGALGAEYFLSKGYKHFGILGFRQFQWSAEREAGFSRATKVAGIQPSVFLFDDRTMLWEDLPESLSAWLRAIPKPCAIFSVTDELNIHLLEAAKNARYAVPDELAILGVDNDSLLCEMTQPTLSSIDQNAVQAGFEIAQGLLTWMEADERPAANFIHKPKAIIDRQSTSALAIDDEEVRKALTFINTHAPAADIDVNDVVEATTHSRRILEKKFNQRLNSSILDEIKKVRIRRIQYLLAESDLNVQQIAYEMGFDNPANITRYFKLATGYNPLEYRKAFGARKA</sequence>
<evidence type="ECO:0000256" key="3">
    <source>
        <dbReference type="ARBA" id="ARBA00023163"/>
    </source>
</evidence>
<dbReference type="SUPFAM" id="SSF46689">
    <property type="entry name" value="Homeodomain-like"/>
    <property type="match status" value="1"/>
</dbReference>
<keyword evidence="6" id="KW-1185">Reference proteome</keyword>
<evidence type="ECO:0000313" key="6">
    <source>
        <dbReference type="Proteomes" id="UP001319080"/>
    </source>
</evidence>
<protein>
    <submittedName>
        <fullName evidence="5">XylR family transcriptional regulator</fullName>
    </submittedName>
</protein>
<dbReference type="AlphaFoldDB" id="A0AAP2DY06"/>
<organism evidence="5 6">
    <name type="scientific">Dawidia cretensis</name>
    <dbReference type="NCBI Taxonomy" id="2782350"/>
    <lineage>
        <taxon>Bacteria</taxon>
        <taxon>Pseudomonadati</taxon>
        <taxon>Bacteroidota</taxon>
        <taxon>Cytophagia</taxon>
        <taxon>Cytophagales</taxon>
        <taxon>Chryseotaleaceae</taxon>
        <taxon>Dawidia</taxon>
    </lineage>
</organism>
<dbReference type="PROSITE" id="PS01124">
    <property type="entry name" value="HTH_ARAC_FAMILY_2"/>
    <property type="match status" value="1"/>
</dbReference>
<dbReference type="EMBL" id="JAHESE010000005">
    <property type="protein sequence ID" value="MBT1708228.1"/>
    <property type="molecule type" value="Genomic_DNA"/>
</dbReference>
<name>A0AAP2DY06_9BACT</name>
<dbReference type="Proteomes" id="UP001319080">
    <property type="component" value="Unassembled WGS sequence"/>
</dbReference>
<evidence type="ECO:0000256" key="2">
    <source>
        <dbReference type="ARBA" id="ARBA00023125"/>
    </source>
</evidence>
<feature type="domain" description="HTH araC/xylS-type" evidence="4">
    <location>
        <begin position="284"/>
        <end position="383"/>
    </location>
</feature>
<dbReference type="InterPro" id="IPR028082">
    <property type="entry name" value="Peripla_BP_I"/>
</dbReference>
<dbReference type="Pfam" id="PF12833">
    <property type="entry name" value="HTH_18"/>
    <property type="match status" value="1"/>
</dbReference>
<keyword evidence="2" id="KW-0238">DNA-binding</keyword>
<evidence type="ECO:0000256" key="1">
    <source>
        <dbReference type="ARBA" id="ARBA00023015"/>
    </source>
</evidence>
<comment type="caution">
    <text evidence="5">The sequence shown here is derived from an EMBL/GenBank/DDBJ whole genome shotgun (WGS) entry which is preliminary data.</text>
</comment>
<evidence type="ECO:0000313" key="5">
    <source>
        <dbReference type="EMBL" id="MBT1708228.1"/>
    </source>
</evidence>
<dbReference type="PANTHER" id="PTHR30146">
    <property type="entry name" value="LACI-RELATED TRANSCRIPTIONAL REPRESSOR"/>
    <property type="match status" value="1"/>
</dbReference>
<reference evidence="5 6" key="1">
    <citation type="submission" date="2021-05" db="EMBL/GenBank/DDBJ databases">
        <title>A Polyphasic approach of four new species of the genus Ohtaekwangia: Ohtaekwangia histidinii sp. nov., Ohtaekwangia cretensis sp. nov., Ohtaekwangia indiensis sp. nov., Ohtaekwangia reichenbachii sp. nov. from diverse environment.</title>
        <authorList>
            <person name="Octaviana S."/>
        </authorList>
    </citation>
    <scope>NUCLEOTIDE SEQUENCE [LARGE SCALE GENOMIC DNA]</scope>
    <source>
        <strain evidence="5 6">PWU5</strain>
    </source>
</reference>
<evidence type="ECO:0000259" key="4">
    <source>
        <dbReference type="PROSITE" id="PS01124"/>
    </source>
</evidence>
<dbReference type="InterPro" id="IPR046335">
    <property type="entry name" value="LacI/GalR-like_sensor"/>
</dbReference>
<dbReference type="Gene3D" id="1.10.10.60">
    <property type="entry name" value="Homeodomain-like"/>
    <property type="match status" value="1"/>
</dbReference>
<dbReference type="CDD" id="cd01543">
    <property type="entry name" value="PBP1_XylR"/>
    <property type="match status" value="1"/>
</dbReference>
<accession>A0AAP2DY06</accession>